<keyword evidence="3" id="KW-1185">Reference proteome</keyword>
<dbReference type="AlphaFoldDB" id="A0A834XM74"/>
<dbReference type="SUPFAM" id="SSF48371">
    <property type="entry name" value="ARM repeat"/>
    <property type="match status" value="1"/>
</dbReference>
<comment type="caution">
    <text evidence="2">The sequence shown here is derived from an EMBL/GenBank/DDBJ whole genome shotgun (WGS) entry which is preliminary data.</text>
</comment>
<reference evidence="2 3" key="1">
    <citation type="submission" date="2020-08" db="EMBL/GenBank/DDBJ databases">
        <title>Aphidius gifuensis genome sequencing and assembly.</title>
        <authorList>
            <person name="Du Z."/>
        </authorList>
    </citation>
    <scope>NUCLEOTIDE SEQUENCE [LARGE SCALE GENOMIC DNA]</scope>
    <source>
        <strain evidence="2">YNYX2018</strain>
        <tissue evidence="2">Adults</tissue>
    </source>
</reference>
<dbReference type="InterPro" id="IPR016024">
    <property type="entry name" value="ARM-type_fold"/>
</dbReference>
<dbReference type="Proteomes" id="UP000639338">
    <property type="component" value="Unassembled WGS sequence"/>
</dbReference>
<feature type="region of interest" description="Disordered" evidence="1">
    <location>
        <begin position="140"/>
        <end position="226"/>
    </location>
</feature>
<gene>
    <name evidence="2" type="ORF">HCN44_003727</name>
</gene>
<protein>
    <submittedName>
        <fullName evidence="2">Uncharacterized protein</fullName>
    </submittedName>
</protein>
<accession>A0A834XM74</accession>
<name>A0A834XM74_APHGI</name>
<feature type="compositionally biased region" description="Basic and acidic residues" evidence="1">
    <location>
        <begin position="200"/>
        <end position="213"/>
    </location>
</feature>
<feature type="region of interest" description="Disordered" evidence="1">
    <location>
        <begin position="1"/>
        <end position="81"/>
    </location>
</feature>
<organism evidence="2 3">
    <name type="scientific">Aphidius gifuensis</name>
    <name type="common">Parasitoid wasp</name>
    <dbReference type="NCBI Taxonomy" id="684658"/>
    <lineage>
        <taxon>Eukaryota</taxon>
        <taxon>Metazoa</taxon>
        <taxon>Ecdysozoa</taxon>
        <taxon>Arthropoda</taxon>
        <taxon>Hexapoda</taxon>
        <taxon>Insecta</taxon>
        <taxon>Pterygota</taxon>
        <taxon>Neoptera</taxon>
        <taxon>Endopterygota</taxon>
        <taxon>Hymenoptera</taxon>
        <taxon>Apocrita</taxon>
        <taxon>Ichneumonoidea</taxon>
        <taxon>Braconidae</taxon>
        <taxon>Aphidiinae</taxon>
        <taxon>Aphidius</taxon>
    </lineage>
</organism>
<sequence>MMSSQPGDIAAGSRRSGGLGGPQEHGPRNGKFEKRAQSKRRFRNSFNKDVVGPSDSSGQSNPRQNTSSSTTHGGTTSDFSTIPSWFKTYMEEFKRQVVTEISQKVIKHFCASRDDEVARQRHKTSYFSLKKRYAELEEQLNDERAKNGSPMDNRDSTFDRYKRTTRDDERKNNQDDDDNNNRHGYRRRGGNYNGLSSNANDERKKDDDRKTLRYDGAPTTVVDSPVCENSDCDSVLQVVHDNNDDSEKTIESQEVIKVDVHVDAENTQTIVDDANQNTVDDTSKNEDDDSSKNANDDTSKNADDDANKNAEINTVSTDAIENQSNFTEKLDDILKNPVSNNAYTNNVTKKIELLNADMSDDNIKELLEKLFEKVQVAPSLSDFYSILMAKVANERSNYIKIQKILDNVCDEQLGNSTYEKILFICALYEQHLLCFEFMSKSIMKFMKFDNDNDIECFIELLEAVGENSGFWKNSKLFEIMENIVANEEVQDERVMKHINRIIHTVNTSMSE</sequence>
<evidence type="ECO:0000313" key="3">
    <source>
        <dbReference type="Proteomes" id="UP000639338"/>
    </source>
</evidence>
<feature type="region of interest" description="Disordered" evidence="1">
    <location>
        <begin position="267"/>
        <end position="316"/>
    </location>
</feature>
<proteinExistence type="predicted"/>
<feature type="compositionally biased region" description="Polar residues" evidence="1">
    <location>
        <begin position="267"/>
        <end position="280"/>
    </location>
</feature>
<feature type="compositionally biased region" description="Basic and acidic residues" evidence="1">
    <location>
        <begin position="281"/>
        <end position="308"/>
    </location>
</feature>
<dbReference type="EMBL" id="JACMRX010000006">
    <property type="protein sequence ID" value="KAF7987864.1"/>
    <property type="molecule type" value="Genomic_DNA"/>
</dbReference>
<feature type="compositionally biased region" description="Basic and acidic residues" evidence="1">
    <location>
        <begin position="141"/>
        <end position="174"/>
    </location>
</feature>
<evidence type="ECO:0000313" key="2">
    <source>
        <dbReference type="EMBL" id="KAF7987864.1"/>
    </source>
</evidence>
<feature type="compositionally biased region" description="Polar residues" evidence="1">
    <location>
        <begin position="54"/>
        <end position="65"/>
    </location>
</feature>
<evidence type="ECO:0000256" key="1">
    <source>
        <dbReference type="SAM" id="MobiDB-lite"/>
    </source>
</evidence>
<feature type="compositionally biased region" description="Basic and acidic residues" evidence="1">
    <location>
        <begin position="25"/>
        <end position="36"/>
    </location>
</feature>
<dbReference type="Gene3D" id="1.25.40.180">
    <property type="match status" value="1"/>
</dbReference>
<feature type="compositionally biased region" description="Low complexity" evidence="1">
    <location>
        <begin position="66"/>
        <end position="81"/>
    </location>
</feature>